<gene>
    <name evidence="2" type="ordered locus">RUM_16330</name>
</gene>
<dbReference type="AlphaFoldDB" id="D4LDM3"/>
<evidence type="ECO:0000313" key="3">
    <source>
        <dbReference type="Proteomes" id="UP000007054"/>
    </source>
</evidence>
<dbReference type="STRING" id="213810.RUM_16330"/>
<reference evidence="2" key="2">
    <citation type="submission" date="2010-03" db="EMBL/GenBank/DDBJ databases">
        <authorList>
            <person name="Pajon A."/>
        </authorList>
    </citation>
    <scope>NUCLEOTIDE SEQUENCE</scope>
    <source>
        <strain evidence="2">Type strain: 18P13</strain>
    </source>
</reference>
<protein>
    <submittedName>
        <fullName evidence="2">FAD dependent oxidoreductase</fullName>
    </submittedName>
</protein>
<dbReference type="Pfam" id="PF01266">
    <property type="entry name" value="DAO"/>
    <property type="match status" value="1"/>
</dbReference>
<dbReference type="PANTHER" id="PTHR13847:SF274">
    <property type="entry name" value="RIESKE 2FE-2S IRON-SULFUR PROTEIN YHFW-RELATED"/>
    <property type="match status" value="1"/>
</dbReference>
<reference evidence="2" key="1">
    <citation type="submission" date="2010-03" db="EMBL/GenBank/DDBJ databases">
        <title>The genome sequence of Ruminococcus sp. 18P13.</title>
        <authorList>
            <consortium name="metaHIT consortium -- http://www.metahit.eu/"/>
            <person name="Pajon A."/>
            <person name="Turner K."/>
            <person name="Parkhill J."/>
            <person name="Bernalier A."/>
        </authorList>
    </citation>
    <scope>NUCLEOTIDE SEQUENCE [LARGE SCALE GENOMIC DNA]</scope>
    <source>
        <strain evidence="2">Type strain: 18P13</strain>
    </source>
</reference>
<sequence>MESIWQNSTKAPSFPKLQGNAKTDVLIIGGGIVGILTAYFLKQSGVDCMLVEKRRICSGTTGYTTAKITFQHGLNYQKLLKSEGLETAQKFLHANRLAFAKYAELCREIHCDYQRKPNYVYSVQDRNALEQELSALARIGYEPVFCEHLPLPFPTAGAVMFPDQAQFHPLKFLYAIATHLPIYENTFVREMRENQAITDGGNITAKAVIVATHFPFLNKHGSYFLKLYQHRSYVLALDHAQNVQGMYVDACKTGLSFRNYGEYLLLGGGGHRTGKRAAAGRSCGVPHGSIIPPPGNGVIGQPRTA</sequence>
<dbReference type="PANTHER" id="PTHR13847">
    <property type="entry name" value="SARCOSINE DEHYDROGENASE-RELATED"/>
    <property type="match status" value="1"/>
</dbReference>
<dbReference type="InterPro" id="IPR006076">
    <property type="entry name" value="FAD-dep_OxRdtase"/>
</dbReference>
<proteinExistence type="predicted"/>
<evidence type="ECO:0000313" key="2">
    <source>
        <dbReference type="EMBL" id="CBL17718.1"/>
    </source>
</evidence>
<dbReference type="Gene3D" id="3.30.9.10">
    <property type="entry name" value="D-Amino Acid Oxidase, subunit A, domain 2"/>
    <property type="match status" value="1"/>
</dbReference>
<keyword evidence="3" id="KW-1185">Reference proteome</keyword>
<dbReference type="InterPro" id="IPR036188">
    <property type="entry name" value="FAD/NAD-bd_sf"/>
</dbReference>
<accession>D4LDM3</accession>
<name>D4LDM3_RUMC1</name>
<dbReference type="KEGG" id="rch:RUM_16330"/>
<dbReference type="Gene3D" id="3.50.50.60">
    <property type="entry name" value="FAD/NAD(P)-binding domain"/>
    <property type="match status" value="1"/>
</dbReference>
<dbReference type="SUPFAM" id="SSF51905">
    <property type="entry name" value="FAD/NAD(P)-binding domain"/>
    <property type="match status" value="1"/>
</dbReference>
<dbReference type="GO" id="GO:0005737">
    <property type="term" value="C:cytoplasm"/>
    <property type="evidence" value="ECO:0007669"/>
    <property type="project" value="TreeGrafter"/>
</dbReference>
<evidence type="ECO:0000259" key="1">
    <source>
        <dbReference type="Pfam" id="PF01266"/>
    </source>
</evidence>
<dbReference type="GeneID" id="83156346"/>
<dbReference type="Proteomes" id="UP000007054">
    <property type="component" value="Chromosome"/>
</dbReference>
<organism evidence="2 3">
    <name type="scientific">Ruminococcus champanellensis (strain DSM 18848 / JCM 17042 / KCTC 15320 / 18P13)</name>
    <dbReference type="NCBI Taxonomy" id="213810"/>
    <lineage>
        <taxon>Bacteria</taxon>
        <taxon>Bacillati</taxon>
        <taxon>Bacillota</taxon>
        <taxon>Clostridia</taxon>
        <taxon>Eubacteriales</taxon>
        <taxon>Oscillospiraceae</taxon>
        <taxon>Ruminococcus</taxon>
    </lineage>
</organism>
<dbReference type="PATRIC" id="fig|213810.4.peg.1532"/>
<dbReference type="EMBL" id="FP929052">
    <property type="protein sequence ID" value="CBL17718.1"/>
    <property type="molecule type" value="Genomic_DNA"/>
</dbReference>
<dbReference type="RefSeq" id="WP_015558624.1">
    <property type="nucleotide sequence ID" value="NC_021039.1"/>
</dbReference>
<dbReference type="HOGENOM" id="CLU_064949_0_0_9"/>
<feature type="domain" description="FAD dependent oxidoreductase" evidence="1">
    <location>
        <begin position="24"/>
        <end position="270"/>
    </location>
</feature>